<dbReference type="AlphaFoldDB" id="S4RB82"/>
<dbReference type="InterPro" id="IPR050302">
    <property type="entry name" value="Rab_GAP_TBC_domain"/>
</dbReference>
<protein>
    <recommendedName>
        <fullName evidence="2">Rab-GAP TBC domain-containing protein</fullName>
    </recommendedName>
</protein>
<dbReference type="Gene3D" id="1.10.10.750">
    <property type="entry name" value="Ypt/Rab-GAP domain of gyp1p, domain 1"/>
    <property type="match status" value="1"/>
</dbReference>
<organism evidence="3">
    <name type="scientific">Petromyzon marinus</name>
    <name type="common">Sea lamprey</name>
    <dbReference type="NCBI Taxonomy" id="7757"/>
    <lineage>
        <taxon>Eukaryota</taxon>
        <taxon>Metazoa</taxon>
        <taxon>Chordata</taxon>
        <taxon>Craniata</taxon>
        <taxon>Vertebrata</taxon>
        <taxon>Cyclostomata</taxon>
        <taxon>Hyperoartia</taxon>
        <taxon>Petromyzontiformes</taxon>
        <taxon>Petromyzontidae</taxon>
        <taxon>Petromyzon</taxon>
    </lineage>
</organism>
<accession>S4RB82</accession>
<evidence type="ECO:0000256" key="1">
    <source>
        <dbReference type="SAM" id="Coils"/>
    </source>
</evidence>
<dbReference type="GeneTree" id="ENSGT00940000157250"/>
<name>S4RB82_PETMA</name>
<dbReference type="SMART" id="SM00164">
    <property type="entry name" value="TBC"/>
    <property type="match status" value="1"/>
</dbReference>
<dbReference type="PANTHER" id="PTHR47219">
    <property type="entry name" value="RAB GTPASE-ACTIVATING PROTEIN 1-LIKE"/>
    <property type="match status" value="1"/>
</dbReference>
<dbReference type="SUPFAM" id="SSF47923">
    <property type="entry name" value="Ypt/Rab-GAP domain of gyp1p"/>
    <property type="match status" value="2"/>
</dbReference>
<dbReference type="Gene3D" id="1.10.472.80">
    <property type="entry name" value="Ypt/Rab-GAP domain of gyp1p, domain 3"/>
    <property type="match status" value="1"/>
</dbReference>
<dbReference type="Ensembl" id="ENSPMAT00000002475.1">
    <property type="protein sequence ID" value="ENSPMAP00000002463.1"/>
    <property type="gene ID" value="ENSPMAG00000002257.1"/>
</dbReference>
<feature type="coiled-coil region" evidence="1">
    <location>
        <begin position="23"/>
        <end position="57"/>
    </location>
</feature>
<evidence type="ECO:0000259" key="2">
    <source>
        <dbReference type="PROSITE" id="PS50086"/>
    </source>
</evidence>
<reference evidence="3" key="2">
    <citation type="submission" date="2025-09" db="UniProtKB">
        <authorList>
            <consortium name="Ensembl"/>
        </authorList>
    </citation>
    <scope>IDENTIFICATION</scope>
</reference>
<dbReference type="Pfam" id="PF00566">
    <property type="entry name" value="RabGAP-TBC"/>
    <property type="match status" value="1"/>
</dbReference>
<dbReference type="GO" id="GO:0031267">
    <property type="term" value="F:small GTPase binding"/>
    <property type="evidence" value="ECO:0007669"/>
    <property type="project" value="TreeGrafter"/>
</dbReference>
<dbReference type="InterPro" id="IPR035969">
    <property type="entry name" value="Rab-GAP_TBC_sf"/>
</dbReference>
<keyword evidence="1" id="KW-0175">Coiled coil</keyword>
<dbReference type="PANTHER" id="PTHR47219:SF15">
    <property type="entry name" value="TBC1 DOMAIN FAMILY MEMBER 12 ISOFORM X1"/>
    <property type="match status" value="1"/>
</dbReference>
<reference evidence="3" key="1">
    <citation type="submission" date="2025-08" db="UniProtKB">
        <authorList>
            <consortium name="Ensembl"/>
        </authorList>
    </citation>
    <scope>IDENTIFICATION</scope>
</reference>
<feature type="domain" description="Rab-GAP TBC" evidence="2">
    <location>
        <begin position="96"/>
        <end position="306"/>
    </location>
</feature>
<sequence length="387" mass="43320">FTSAATTVIVLEQRPKNLPPKPLAEQQRHRVQYEAMLREIQKQEERACERRRRLEEERCRREEVATRTTALWSRGVLPRWQEVCKSRKVRSLWWEGIPPSVRGWVWQHSIGNQLNITPGGWIGILGGSVDIDFVVIMGTFDWLPSGLGASVAPGNPQLEAMTLDILSTFPDLHIFQKGGPYHDSLRNVLGAYATYRPDVGYAPMTSWLAAMLLLYMDAVEAFVVLANILNQPCMLAFALPRPNQVKRYLATFDVFFEENLPGLFAHFKKIGLLPDVYLGDWVLVLLAHVLPLECACRARDVWFRDGEEFAFRAALGRLSLLADSLLTLDKEGAAALLLARSSPAASSSVAAAPFPIPATQEEALFSAIAGVRMVSRRRSWAQVLALQ</sequence>
<dbReference type="PROSITE" id="PS50086">
    <property type="entry name" value="TBC_RABGAP"/>
    <property type="match status" value="1"/>
</dbReference>
<evidence type="ECO:0000313" key="3">
    <source>
        <dbReference type="Ensembl" id="ENSPMAP00000002463.1"/>
    </source>
</evidence>
<dbReference type="GO" id="GO:0005096">
    <property type="term" value="F:GTPase activator activity"/>
    <property type="evidence" value="ECO:0007669"/>
    <property type="project" value="TreeGrafter"/>
</dbReference>
<proteinExistence type="predicted"/>
<dbReference type="InterPro" id="IPR000195">
    <property type="entry name" value="Rab-GAP-TBC_dom"/>
</dbReference>
<dbReference type="Gene3D" id="1.10.8.270">
    <property type="entry name" value="putative rabgap domain of human tbc1 domain family member 14 like domains"/>
    <property type="match status" value="1"/>
</dbReference>